<proteinExistence type="predicted"/>
<evidence type="ECO:0000313" key="2">
    <source>
        <dbReference type="EMBL" id="SMH49889.1"/>
    </source>
</evidence>
<reference evidence="3" key="1">
    <citation type="submission" date="2017-04" db="EMBL/GenBank/DDBJ databases">
        <authorList>
            <person name="Varghese N."/>
            <person name="Submissions S."/>
        </authorList>
    </citation>
    <scope>NUCLEOTIDE SEQUENCE [LARGE SCALE GENOMIC DNA]</scope>
    <source>
        <strain evidence="3">VKM Ac-2121</strain>
    </source>
</reference>
<accession>A0A1X7PFB2</accession>
<dbReference type="AlphaFoldDB" id="A0A1X7PFB2"/>
<gene>
    <name evidence="2" type="ORF">SAMN06295885_3440</name>
</gene>
<dbReference type="EMBL" id="FXBM01000003">
    <property type="protein sequence ID" value="SMH49889.1"/>
    <property type="molecule type" value="Genomic_DNA"/>
</dbReference>
<evidence type="ECO:0000313" key="3">
    <source>
        <dbReference type="Proteomes" id="UP000193711"/>
    </source>
</evidence>
<dbReference type="STRING" id="1891671.SAMN06295885_3440"/>
<sequence>MFFHRRGLPTTPAVRVLGGLGASALMLGLLTGCTGDAQTPVQSGVVVPTDADDGSSQTPTSEPTQDSSTQTPDEEN</sequence>
<feature type="region of interest" description="Disordered" evidence="1">
    <location>
        <begin position="38"/>
        <end position="76"/>
    </location>
</feature>
<evidence type="ECO:0000256" key="1">
    <source>
        <dbReference type="SAM" id="MobiDB-lite"/>
    </source>
</evidence>
<dbReference type="PROSITE" id="PS51257">
    <property type="entry name" value="PROKAR_LIPOPROTEIN"/>
    <property type="match status" value="1"/>
</dbReference>
<protein>
    <submittedName>
        <fullName evidence="2">Uncharacterized protein</fullName>
    </submittedName>
</protein>
<organism evidence="2 3">
    <name type="scientific">Rathayibacter oskolensis</name>
    <dbReference type="NCBI Taxonomy" id="1891671"/>
    <lineage>
        <taxon>Bacteria</taxon>
        <taxon>Bacillati</taxon>
        <taxon>Actinomycetota</taxon>
        <taxon>Actinomycetes</taxon>
        <taxon>Micrococcales</taxon>
        <taxon>Microbacteriaceae</taxon>
        <taxon>Rathayibacter</taxon>
    </lineage>
</organism>
<keyword evidence="3" id="KW-1185">Reference proteome</keyword>
<name>A0A1X7PFB2_9MICO</name>
<dbReference type="OrthoDB" id="5123975at2"/>
<dbReference type="RefSeq" id="WP_085477810.1">
    <property type="nucleotide sequence ID" value="NZ_FXBM01000003.1"/>
</dbReference>
<dbReference type="Proteomes" id="UP000193711">
    <property type="component" value="Unassembled WGS sequence"/>
</dbReference>
<feature type="compositionally biased region" description="Polar residues" evidence="1">
    <location>
        <begin position="54"/>
        <end position="76"/>
    </location>
</feature>